<sequence>MDPASRALAHELPPKLRKNISARARHVARSTLHHRAHGRPSMQNKAQSQQYLTLCEESALVKFILHMSDLERPV</sequence>
<reference evidence="2" key="2">
    <citation type="journal article" date="2013" name="PLoS Genet.">
        <title>Comparative genome structure, secondary metabolite, and effector coding capacity across Cochliobolus pathogens.</title>
        <authorList>
            <person name="Condon B.J."/>
            <person name="Leng Y."/>
            <person name="Wu D."/>
            <person name="Bushley K.E."/>
            <person name="Ohm R.A."/>
            <person name="Otillar R."/>
            <person name="Martin J."/>
            <person name="Schackwitz W."/>
            <person name="Grimwood J."/>
            <person name="MohdZainudin N."/>
            <person name="Xue C."/>
            <person name="Wang R."/>
            <person name="Manning V.A."/>
            <person name="Dhillon B."/>
            <person name="Tu Z.J."/>
            <person name="Steffenson B.J."/>
            <person name="Salamov A."/>
            <person name="Sun H."/>
            <person name="Lowry S."/>
            <person name="LaButti K."/>
            <person name="Han J."/>
            <person name="Copeland A."/>
            <person name="Lindquist E."/>
            <person name="Barry K."/>
            <person name="Schmutz J."/>
            <person name="Baker S.E."/>
            <person name="Ciuffetti L.M."/>
            <person name="Grigoriev I.V."/>
            <person name="Zhong S."/>
            <person name="Turgeon B.G."/>
        </authorList>
    </citation>
    <scope>NUCLEOTIDE SEQUENCE [LARGE SCALE GENOMIC DNA]</scope>
    <source>
        <strain evidence="2">C4 / ATCC 48331 / race T</strain>
    </source>
</reference>
<reference evidence="1 2" key="1">
    <citation type="journal article" date="2012" name="PLoS Pathog.">
        <title>Diverse lifestyles and strategies of plant pathogenesis encoded in the genomes of eighteen Dothideomycetes fungi.</title>
        <authorList>
            <person name="Ohm R.A."/>
            <person name="Feau N."/>
            <person name="Henrissat B."/>
            <person name="Schoch C.L."/>
            <person name="Horwitz B.A."/>
            <person name="Barry K.W."/>
            <person name="Condon B.J."/>
            <person name="Copeland A.C."/>
            <person name="Dhillon B."/>
            <person name="Glaser F."/>
            <person name="Hesse C.N."/>
            <person name="Kosti I."/>
            <person name="LaButti K."/>
            <person name="Lindquist E.A."/>
            <person name="Lucas S."/>
            <person name="Salamov A.A."/>
            <person name="Bradshaw R.E."/>
            <person name="Ciuffetti L."/>
            <person name="Hamelin R.C."/>
            <person name="Kema G.H.J."/>
            <person name="Lawrence C."/>
            <person name="Scott J.A."/>
            <person name="Spatafora J.W."/>
            <person name="Turgeon B.G."/>
            <person name="de Wit P.J.G.M."/>
            <person name="Zhong S."/>
            <person name="Goodwin S.B."/>
            <person name="Grigoriev I.V."/>
        </authorList>
    </citation>
    <scope>NUCLEOTIDE SEQUENCE [LARGE SCALE GENOMIC DNA]</scope>
    <source>
        <strain evidence="2">C4 / ATCC 48331 / race T</strain>
    </source>
</reference>
<dbReference type="HOGENOM" id="CLU_013929_9_1_1"/>
<evidence type="ECO:0000313" key="2">
    <source>
        <dbReference type="Proteomes" id="UP000012338"/>
    </source>
</evidence>
<evidence type="ECO:0000313" key="1">
    <source>
        <dbReference type="EMBL" id="ENI03031.1"/>
    </source>
</evidence>
<dbReference type="OrthoDB" id="5420958at2759"/>
<keyword evidence="2" id="KW-1185">Reference proteome</keyword>
<organism evidence="1 2">
    <name type="scientific">Cochliobolus heterostrophus (strain C4 / ATCC 48331 / race T)</name>
    <name type="common">Southern corn leaf blight fungus</name>
    <name type="synonym">Bipolaris maydis</name>
    <dbReference type="NCBI Taxonomy" id="665024"/>
    <lineage>
        <taxon>Eukaryota</taxon>
        <taxon>Fungi</taxon>
        <taxon>Dikarya</taxon>
        <taxon>Ascomycota</taxon>
        <taxon>Pezizomycotina</taxon>
        <taxon>Dothideomycetes</taxon>
        <taxon>Pleosporomycetidae</taxon>
        <taxon>Pleosporales</taxon>
        <taxon>Pleosporineae</taxon>
        <taxon>Pleosporaceae</taxon>
        <taxon>Bipolaris</taxon>
    </lineage>
</organism>
<gene>
    <name evidence="1" type="ORF">COCC4DRAFT_200446</name>
</gene>
<protein>
    <submittedName>
        <fullName evidence="1">Uncharacterized protein</fullName>
    </submittedName>
</protein>
<accession>N4X941</accession>
<dbReference type="AlphaFoldDB" id="N4X941"/>
<proteinExistence type="predicted"/>
<dbReference type="Proteomes" id="UP000012338">
    <property type="component" value="Unassembled WGS sequence"/>
</dbReference>
<dbReference type="EMBL" id="KB733461">
    <property type="protein sequence ID" value="ENI03031.1"/>
    <property type="molecule type" value="Genomic_DNA"/>
</dbReference>
<name>N4X941_COCH4</name>